<dbReference type="InterPro" id="IPR050484">
    <property type="entry name" value="Transf_Hexapept/Carb_Anhydrase"/>
</dbReference>
<dbReference type="Proteomes" id="UP000246050">
    <property type="component" value="Unassembled WGS sequence"/>
</dbReference>
<dbReference type="InterPro" id="IPR047324">
    <property type="entry name" value="LbH_gamma_CA-like"/>
</dbReference>
<dbReference type="AlphaFoldDB" id="A0A317DX47"/>
<dbReference type="Pfam" id="PF00132">
    <property type="entry name" value="Hexapep"/>
    <property type="match status" value="1"/>
</dbReference>
<dbReference type="Gene3D" id="2.160.10.10">
    <property type="entry name" value="Hexapeptide repeat proteins"/>
    <property type="match status" value="1"/>
</dbReference>
<organism evidence="3 4">
    <name type="scientific">Micromonospora sicca</name>
    <dbReference type="NCBI Taxonomy" id="2202420"/>
    <lineage>
        <taxon>Bacteria</taxon>
        <taxon>Bacillati</taxon>
        <taxon>Actinomycetota</taxon>
        <taxon>Actinomycetes</taxon>
        <taxon>Micromonosporales</taxon>
        <taxon>Micromonosporaceae</taxon>
        <taxon>Micromonospora</taxon>
    </lineage>
</organism>
<dbReference type="PANTHER" id="PTHR13061">
    <property type="entry name" value="DYNACTIN SUBUNIT P25"/>
    <property type="match status" value="1"/>
</dbReference>
<name>A0A317DX47_9ACTN</name>
<dbReference type="PROSITE" id="PS00101">
    <property type="entry name" value="HEXAPEP_TRANSFERASES"/>
    <property type="match status" value="1"/>
</dbReference>
<keyword evidence="1" id="KW-0808">Transferase</keyword>
<comment type="caution">
    <text evidence="3">The sequence shown here is derived from an EMBL/GenBank/DDBJ whole genome shotgun (WGS) entry which is preliminary data.</text>
</comment>
<evidence type="ECO:0000256" key="2">
    <source>
        <dbReference type="ARBA" id="ARBA00022737"/>
    </source>
</evidence>
<dbReference type="InterPro" id="IPR018357">
    <property type="entry name" value="Hexapep_transf_CS"/>
</dbReference>
<proteinExistence type="predicted"/>
<accession>A0A317DX47</accession>
<dbReference type="CDD" id="cd04645">
    <property type="entry name" value="LbH_gamma_CA_like"/>
    <property type="match status" value="1"/>
</dbReference>
<dbReference type="RefSeq" id="WP_109799607.1">
    <property type="nucleotide sequence ID" value="NZ_QGKS01000047.1"/>
</dbReference>
<evidence type="ECO:0000313" key="4">
    <source>
        <dbReference type="Proteomes" id="UP000246050"/>
    </source>
</evidence>
<sequence>MSVVEPMLLPFGGTEPEVAEEAWVAPGATVIGAVRLLPRSSVWYTAVLRGDGDTITIGAGSNIQDGCVVHADPGFPVRIGSGVSVGHRAVLHGCTVEDDVLIGMGAIVLNGAVIGRGSIVAAGAVVFGNVVIPPNSLVVGVPARVIRELNADEVETVRTNARIYLERAPQHARITASQRVG</sequence>
<evidence type="ECO:0000256" key="1">
    <source>
        <dbReference type="ARBA" id="ARBA00022679"/>
    </source>
</evidence>
<protein>
    <submittedName>
        <fullName evidence="3">Gamma carbonic anhydrase family protein</fullName>
    </submittedName>
</protein>
<reference evidence="3 4" key="1">
    <citation type="submission" date="2018-05" db="EMBL/GenBank/DDBJ databases">
        <title>Micromonosporas from Atacama Desert.</title>
        <authorList>
            <person name="Carro L."/>
            <person name="Golinska P."/>
            <person name="Klenk H.-P."/>
            <person name="Goodfellow M."/>
        </authorList>
    </citation>
    <scope>NUCLEOTIDE SEQUENCE [LARGE SCALE GENOMIC DNA]</scope>
    <source>
        <strain evidence="3 4">4G51</strain>
    </source>
</reference>
<dbReference type="InterPro" id="IPR001451">
    <property type="entry name" value="Hexapep"/>
</dbReference>
<evidence type="ECO:0000313" key="3">
    <source>
        <dbReference type="EMBL" id="PWR17415.1"/>
    </source>
</evidence>
<dbReference type="InterPro" id="IPR011004">
    <property type="entry name" value="Trimer_LpxA-like_sf"/>
</dbReference>
<dbReference type="SUPFAM" id="SSF51161">
    <property type="entry name" value="Trimeric LpxA-like enzymes"/>
    <property type="match status" value="1"/>
</dbReference>
<gene>
    <name evidence="3" type="ORF">DKT69_00340</name>
</gene>
<dbReference type="PANTHER" id="PTHR13061:SF29">
    <property type="entry name" value="GAMMA CARBONIC ANHYDRASE-LIKE 1, MITOCHONDRIAL-RELATED"/>
    <property type="match status" value="1"/>
</dbReference>
<dbReference type="GO" id="GO:0016740">
    <property type="term" value="F:transferase activity"/>
    <property type="evidence" value="ECO:0007669"/>
    <property type="project" value="UniProtKB-KW"/>
</dbReference>
<keyword evidence="2" id="KW-0677">Repeat</keyword>
<dbReference type="EMBL" id="QGKS01000047">
    <property type="protein sequence ID" value="PWR17415.1"/>
    <property type="molecule type" value="Genomic_DNA"/>
</dbReference>